<evidence type="ECO:0000313" key="2">
    <source>
        <dbReference type="EMBL" id="KAF7508048.1"/>
    </source>
</evidence>
<evidence type="ECO:0000313" key="3">
    <source>
        <dbReference type="Proteomes" id="UP000606974"/>
    </source>
</evidence>
<feature type="region of interest" description="Disordered" evidence="1">
    <location>
        <begin position="46"/>
        <end position="89"/>
    </location>
</feature>
<reference evidence="2" key="1">
    <citation type="submission" date="2020-02" db="EMBL/GenBank/DDBJ databases">
        <authorList>
            <person name="Palmer J.M."/>
        </authorList>
    </citation>
    <scope>NUCLEOTIDE SEQUENCE</scope>
    <source>
        <strain evidence="2">EPUS1.4</strain>
        <tissue evidence="2">Thallus</tissue>
    </source>
</reference>
<gene>
    <name evidence="2" type="ORF">GJ744_009630</name>
</gene>
<organism evidence="2 3">
    <name type="scientific">Endocarpon pusillum</name>
    <dbReference type="NCBI Taxonomy" id="364733"/>
    <lineage>
        <taxon>Eukaryota</taxon>
        <taxon>Fungi</taxon>
        <taxon>Dikarya</taxon>
        <taxon>Ascomycota</taxon>
        <taxon>Pezizomycotina</taxon>
        <taxon>Eurotiomycetes</taxon>
        <taxon>Chaetothyriomycetidae</taxon>
        <taxon>Verrucariales</taxon>
        <taxon>Verrucariaceae</taxon>
        <taxon>Endocarpon</taxon>
    </lineage>
</organism>
<dbReference type="EMBL" id="JAACFV010000059">
    <property type="protein sequence ID" value="KAF7508048.1"/>
    <property type="molecule type" value="Genomic_DNA"/>
</dbReference>
<proteinExistence type="predicted"/>
<accession>A0A8H7E4P5</accession>
<dbReference type="AlphaFoldDB" id="A0A8H7E4P5"/>
<evidence type="ECO:0000256" key="1">
    <source>
        <dbReference type="SAM" id="MobiDB-lite"/>
    </source>
</evidence>
<comment type="caution">
    <text evidence="2">The sequence shown here is derived from an EMBL/GenBank/DDBJ whole genome shotgun (WGS) entry which is preliminary data.</text>
</comment>
<keyword evidence="3" id="KW-1185">Reference proteome</keyword>
<name>A0A8H7E4P5_9EURO</name>
<protein>
    <submittedName>
        <fullName evidence="2">Uncharacterized protein</fullName>
    </submittedName>
</protein>
<sequence>MPSYHNTPQSGGSVSMHTPYYGAAMQQYQSPQHTFAGMSLSNYLPPSRMTSFSTNRNDSVGSLTSSMPPGLSTQSSFSHAPTASQGPFVNQSELYPHVGVDFSNMGAGFEHDMRQVGAMFPSDEDDEEFSHLFTRHGKCSFQN</sequence>
<dbReference type="Proteomes" id="UP000606974">
    <property type="component" value="Unassembled WGS sequence"/>
</dbReference>